<dbReference type="Gene3D" id="2.40.340.10">
    <property type="entry name" value="MoeA, C-terminal, domain IV"/>
    <property type="match status" value="1"/>
</dbReference>
<dbReference type="SMART" id="SM00852">
    <property type="entry name" value="MoCF_biosynth"/>
    <property type="match status" value="1"/>
</dbReference>
<dbReference type="EC" id="2.10.1.1" evidence="5"/>
<dbReference type="GeneID" id="12448744"/>
<evidence type="ECO:0000256" key="3">
    <source>
        <dbReference type="SAM" id="MobiDB-lite"/>
    </source>
</evidence>
<evidence type="ECO:0000256" key="1">
    <source>
        <dbReference type="ARBA" id="ARBA00005046"/>
    </source>
</evidence>
<dbReference type="KEGG" id="hwc:Hqrw_3869"/>
<dbReference type="SUPFAM" id="SSF63882">
    <property type="entry name" value="MoeA N-terminal region -like"/>
    <property type="match status" value="1"/>
</dbReference>
<evidence type="ECO:0000313" key="6">
    <source>
        <dbReference type="Proteomes" id="UP000007954"/>
    </source>
</evidence>
<evidence type="ECO:0000259" key="4">
    <source>
        <dbReference type="SMART" id="SM00852"/>
    </source>
</evidence>
<reference evidence="5 6" key="1">
    <citation type="journal article" date="2011" name="PLoS ONE">
        <title>Haloquadratum walsbyi: limited diversity in a global pond.</title>
        <authorList>
            <person name="Dyall-Smith M."/>
            <person name="Pfeiffer F."/>
            <person name="Klee K."/>
            <person name="Palm P."/>
            <person name="Gross K."/>
            <person name="Schuster S.C."/>
            <person name="Rampp M."/>
            <person name="Oesterhelt D."/>
        </authorList>
    </citation>
    <scope>NUCLEOTIDE SEQUENCE [LARGE SCALE GENOMIC DNA]</scope>
    <source>
        <strain evidence="6">DSM 16854 / JCM 12705 / C23</strain>
    </source>
</reference>
<dbReference type="AlphaFoldDB" id="G0LF39"/>
<dbReference type="Proteomes" id="UP000007954">
    <property type="component" value="Chromosome"/>
</dbReference>
<dbReference type="PANTHER" id="PTHR10192">
    <property type="entry name" value="MOLYBDOPTERIN BIOSYNTHESIS PROTEIN"/>
    <property type="match status" value="1"/>
</dbReference>
<dbReference type="GO" id="GO:0006777">
    <property type="term" value="P:Mo-molybdopterin cofactor biosynthetic process"/>
    <property type="evidence" value="ECO:0007669"/>
    <property type="project" value="UniProtKB-KW"/>
</dbReference>
<dbReference type="Pfam" id="PF03454">
    <property type="entry name" value="MoeA_C"/>
    <property type="match status" value="1"/>
</dbReference>
<dbReference type="NCBIfam" id="TIGR00177">
    <property type="entry name" value="molyb_syn"/>
    <property type="match status" value="1"/>
</dbReference>
<proteinExistence type="predicted"/>
<dbReference type="InterPro" id="IPR036425">
    <property type="entry name" value="MoaB/Mog-like_dom_sf"/>
</dbReference>
<keyword evidence="2" id="KW-0501">Molybdenum cofactor biosynthesis</keyword>
<comment type="pathway">
    <text evidence="1">Cofactor biosynthesis; molybdopterin biosynthesis.</text>
</comment>
<dbReference type="OrthoDB" id="31371at2157"/>
<evidence type="ECO:0000313" key="5">
    <source>
        <dbReference type="EMBL" id="CCC41602.1"/>
    </source>
</evidence>
<dbReference type="Gene3D" id="3.40.980.10">
    <property type="entry name" value="MoaB/Mog-like domain"/>
    <property type="match status" value="1"/>
</dbReference>
<protein>
    <submittedName>
        <fullName evidence="5">Molybdopterin molybdenumtransferase</fullName>
        <ecNumber evidence="5">2.10.1.1</ecNumber>
    </submittedName>
</protein>
<feature type="compositionally biased region" description="Low complexity" evidence="3">
    <location>
        <begin position="1"/>
        <end position="15"/>
    </location>
</feature>
<dbReference type="PANTHER" id="PTHR10192:SF19">
    <property type="entry name" value="MOLYBDOPTERIN BIOSYNTHESIS PROTEIN MJ0666-RELATED"/>
    <property type="match status" value="1"/>
</dbReference>
<keyword evidence="5" id="KW-0808">Transferase</keyword>
<sequence>MVVMDSTDATDAGDASDPDRRSSGFKNRTKLAEARRQLLGDISPHERIDNLSLGQADSRVLAEPITAPRAVPGYERAAMDGWAVQAHDTFGAGDRSPKVLQVADDTAESVPDTPVGPNEAVRVHTGSALPDGANAVVMIEQVTQVGTEIEVFDAVTERENVAPIGEDVAESQSLYNPGHQLRPSDLGLLKSVGHDRVQVYERPTVGVIPTGEELVQSNPGPGEVVETNGLTVSHLANRWGGIATYRNVVTDDPAALRAAIQRDLTKDVVVTTGGSSVGSRDLVPEIIDTLGSVLVHGVALKPGHPVALGIIEDTPVIILPGYPVAAIVNAVQFLRPILKYIGHLPCNSPPTTTAQLSQKIPSEPGVRTFARVRTETTTAADSDIDTDAYIDTNIDTNDVISTIAKPTRASGSGVLSSVALADGWVIVPESREGLDAGETVSVEQWEWST</sequence>
<dbReference type="Gene3D" id="2.170.190.11">
    <property type="entry name" value="Molybdopterin biosynthesis moea protein, domain 3"/>
    <property type="match status" value="1"/>
</dbReference>
<organism evidence="5 6">
    <name type="scientific">Haloquadratum walsbyi (strain DSM 16854 / JCM 12705 / C23)</name>
    <dbReference type="NCBI Taxonomy" id="768065"/>
    <lineage>
        <taxon>Archaea</taxon>
        <taxon>Methanobacteriati</taxon>
        <taxon>Methanobacteriota</taxon>
        <taxon>Stenosarchaea group</taxon>
        <taxon>Halobacteria</taxon>
        <taxon>Halobacteriales</taxon>
        <taxon>Haloferacaceae</taxon>
        <taxon>Haloquadratum</taxon>
    </lineage>
</organism>
<name>G0LF39_HALWC</name>
<dbReference type="Pfam" id="PF00994">
    <property type="entry name" value="MoCF_biosynth"/>
    <property type="match status" value="1"/>
</dbReference>
<dbReference type="GO" id="GO:0061599">
    <property type="term" value="F:molybdopterin molybdotransferase activity"/>
    <property type="evidence" value="ECO:0007669"/>
    <property type="project" value="UniProtKB-EC"/>
</dbReference>
<dbReference type="UniPathway" id="UPA00344"/>
<dbReference type="InterPro" id="IPR005111">
    <property type="entry name" value="MoeA_C_domain_IV"/>
</dbReference>
<feature type="region of interest" description="Disordered" evidence="3">
    <location>
        <begin position="1"/>
        <end position="29"/>
    </location>
</feature>
<evidence type="ECO:0000256" key="2">
    <source>
        <dbReference type="ARBA" id="ARBA00023150"/>
    </source>
</evidence>
<dbReference type="HOGENOM" id="CLU_010186_7_2_2"/>
<dbReference type="InterPro" id="IPR036688">
    <property type="entry name" value="MoeA_C_domain_IV_sf"/>
</dbReference>
<dbReference type="Pfam" id="PF03453">
    <property type="entry name" value="MoeA_N"/>
    <property type="match status" value="1"/>
</dbReference>
<dbReference type="SUPFAM" id="SSF63867">
    <property type="entry name" value="MoeA C-terminal domain-like"/>
    <property type="match status" value="1"/>
</dbReference>
<dbReference type="InterPro" id="IPR001453">
    <property type="entry name" value="MoaB/Mog_dom"/>
</dbReference>
<dbReference type="InterPro" id="IPR038987">
    <property type="entry name" value="MoeA-like"/>
</dbReference>
<dbReference type="NCBIfam" id="NF045515">
    <property type="entry name" value="Glp_gephyrin"/>
    <property type="match status" value="1"/>
</dbReference>
<feature type="domain" description="MoaB/Mog" evidence="4">
    <location>
        <begin position="206"/>
        <end position="340"/>
    </location>
</feature>
<dbReference type="RefSeq" id="WP_014556939.1">
    <property type="nucleotide sequence ID" value="NC_017459.1"/>
</dbReference>
<dbReference type="SUPFAM" id="SSF53218">
    <property type="entry name" value="Molybdenum cofactor biosynthesis proteins"/>
    <property type="match status" value="1"/>
</dbReference>
<dbReference type="Gene3D" id="3.90.105.10">
    <property type="entry name" value="Molybdopterin biosynthesis moea protein, domain 2"/>
    <property type="match status" value="1"/>
</dbReference>
<gene>
    <name evidence="5" type="primary">moeA1</name>
    <name evidence="5" type="ordered locus">Hqrw_3869</name>
</gene>
<dbReference type="EMBL" id="FR746099">
    <property type="protein sequence ID" value="CCC41602.1"/>
    <property type="molecule type" value="Genomic_DNA"/>
</dbReference>
<accession>G0LF39</accession>
<dbReference type="InterPro" id="IPR036135">
    <property type="entry name" value="MoeA_linker/N_sf"/>
</dbReference>
<dbReference type="GO" id="GO:0005737">
    <property type="term" value="C:cytoplasm"/>
    <property type="evidence" value="ECO:0007669"/>
    <property type="project" value="TreeGrafter"/>
</dbReference>
<dbReference type="CDD" id="cd00887">
    <property type="entry name" value="MoeA"/>
    <property type="match status" value="1"/>
</dbReference>
<dbReference type="InterPro" id="IPR005110">
    <property type="entry name" value="MoeA_linker/N"/>
</dbReference>